<dbReference type="EMBL" id="CAICTM010000512">
    <property type="protein sequence ID" value="CAB9511993.1"/>
    <property type="molecule type" value="Genomic_DNA"/>
</dbReference>
<comment type="caution">
    <text evidence="2">The sequence shown here is derived from an EMBL/GenBank/DDBJ whole genome shotgun (WGS) entry which is preliminary data.</text>
</comment>
<sequence>MSAQTQSAVLVPDDNGDNINNNKPTMTMTLRPRGLRSRTPRELLRKMPRRVSMCSTASRGSTPSNVPDRPTPTPSPPPVVIVKNAADNTMNNNGSSRASDRPEPVVVNATAPPKTLVKPAPTRRSSSDNNKSSPFKSIAMTAASVHKPSCPNEAAMMRKALLKQSRRKSHESLDKVVMAKARAIASPMPRRVSLQPNNSDKNNSWGEILLPGDLSSPHGGPSRQQQQQQTTKRLFLPIHGRIQGELILTGIVIEKEFSPAGQRLRGIYKMNDPHATHLNAGFHKMNYDEAITELSCYENSSFVEGDLKMTKNAPINRLDVMGFHTGRPLGRPIAVSPSPQLGGGATSSFSPHWQEREGLTTTAQTQPLFQALPNDDISGYMKNLRYPYDPQQAHALGAATIQDDVDDHLGMFGLADIQGNERWIVCPELAQCTHRFPYNNLRTPQDVVQATVQPIRAGDCALVLVCGRGSANPIQEPLWMHVTSVTSFGMISAIPLQDSKLDPTSIHRKTYVSFPLGCVVGLQRGRNWKN</sequence>
<name>A0A9N8HIQ1_9STRA</name>
<feature type="compositionally biased region" description="Polar residues" evidence="1">
    <location>
        <begin position="86"/>
        <end position="97"/>
    </location>
</feature>
<keyword evidence="3" id="KW-1185">Reference proteome</keyword>
<feature type="compositionally biased region" description="Pro residues" evidence="1">
    <location>
        <begin position="69"/>
        <end position="79"/>
    </location>
</feature>
<reference evidence="2" key="1">
    <citation type="submission" date="2020-06" db="EMBL/GenBank/DDBJ databases">
        <authorList>
            <consortium name="Plant Systems Biology data submission"/>
        </authorList>
    </citation>
    <scope>NUCLEOTIDE SEQUENCE</scope>
    <source>
        <strain evidence="2">D6</strain>
    </source>
</reference>
<evidence type="ECO:0000256" key="1">
    <source>
        <dbReference type="SAM" id="MobiDB-lite"/>
    </source>
</evidence>
<feature type="region of interest" description="Disordered" evidence="1">
    <location>
        <begin position="187"/>
        <end position="231"/>
    </location>
</feature>
<feature type="region of interest" description="Disordered" evidence="1">
    <location>
        <begin position="1"/>
        <end position="134"/>
    </location>
</feature>
<feature type="compositionally biased region" description="Polar residues" evidence="1">
    <location>
        <begin position="53"/>
        <end position="65"/>
    </location>
</feature>
<protein>
    <submittedName>
        <fullName evidence="2">Uncharacterized protein</fullName>
    </submittedName>
</protein>
<gene>
    <name evidence="2" type="ORF">SEMRO_513_G157820.1</name>
</gene>
<organism evidence="2 3">
    <name type="scientific">Seminavis robusta</name>
    <dbReference type="NCBI Taxonomy" id="568900"/>
    <lineage>
        <taxon>Eukaryota</taxon>
        <taxon>Sar</taxon>
        <taxon>Stramenopiles</taxon>
        <taxon>Ochrophyta</taxon>
        <taxon>Bacillariophyta</taxon>
        <taxon>Bacillariophyceae</taxon>
        <taxon>Bacillariophycidae</taxon>
        <taxon>Naviculales</taxon>
        <taxon>Naviculaceae</taxon>
        <taxon>Seminavis</taxon>
    </lineage>
</organism>
<dbReference type="AlphaFoldDB" id="A0A9N8HIQ1"/>
<dbReference type="Proteomes" id="UP001153069">
    <property type="component" value="Unassembled WGS sequence"/>
</dbReference>
<feature type="compositionally biased region" description="Polar residues" evidence="1">
    <location>
        <begin position="17"/>
        <end position="28"/>
    </location>
</feature>
<accession>A0A9N8HIQ1</accession>
<evidence type="ECO:0000313" key="2">
    <source>
        <dbReference type="EMBL" id="CAB9511993.1"/>
    </source>
</evidence>
<feature type="compositionally biased region" description="Polar residues" evidence="1">
    <location>
        <begin position="194"/>
        <end position="205"/>
    </location>
</feature>
<proteinExistence type="predicted"/>
<feature type="compositionally biased region" description="Polar residues" evidence="1">
    <location>
        <begin position="123"/>
        <end position="134"/>
    </location>
</feature>
<evidence type="ECO:0000313" key="3">
    <source>
        <dbReference type="Proteomes" id="UP001153069"/>
    </source>
</evidence>